<comment type="caution">
    <text evidence="3">The sequence shown here is derived from an EMBL/GenBank/DDBJ whole genome shotgun (WGS) entry which is preliminary data.</text>
</comment>
<dbReference type="STRING" id="1150626.PHAMO_290047"/>
<organism evidence="3 4">
    <name type="scientific">Magnetospirillum molischianum DSM 120</name>
    <dbReference type="NCBI Taxonomy" id="1150626"/>
    <lineage>
        <taxon>Bacteria</taxon>
        <taxon>Pseudomonadati</taxon>
        <taxon>Pseudomonadota</taxon>
        <taxon>Alphaproteobacteria</taxon>
        <taxon>Rhodospirillales</taxon>
        <taxon>Rhodospirillaceae</taxon>
        <taxon>Magnetospirillum</taxon>
    </lineage>
</organism>
<reference evidence="3 4" key="1">
    <citation type="journal article" date="2012" name="J. Bacteriol.">
        <title>Draft Genome Sequence of the Purple Photosynthetic Bacterium Phaeospirillum molischianum DSM120, a Particularly Versatile Bacterium.</title>
        <authorList>
            <person name="Duquesne K."/>
            <person name="Prima V."/>
            <person name="Ji B."/>
            <person name="Rouy Z."/>
            <person name="Medigue C."/>
            <person name="Talla E."/>
            <person name="Sturgis J.N."/>
        </authorList>
    </citation>
    <scope>NUCLEOTIDE SEQUENCE [LARGE SCALE GENOMIC DNA]</scope>
    <source>
        <strain evidence="4">DSM120</strain>
    </source>
</reference>
<evidence type="ECO:0000256" key="1">
    <source>
        <dbReference type="SAM" id="MobiDB-lite"/>
    </source>
</evidence>
<dbReference type="NCBIfam" id="TIGR02098">
    <property type="entry name" value="MJ0042_CXXC"/>
    <property type="match status" value="1"/>
</dbReference>
<feature type="domain" description="Zinc finger/thioredoxin putative" evidence="2">
    <location>
        <begin position="1"/>
        <end position="36"/>
    </location>
</feature>
<sequence>MLITCPNCGTNFSIPDAALGTEGRKLKCAKCEHKWFQAPLRLEIEDNDVLDLDFEPQAEPATPSPFSSAESTPTPPPPFPSQTRPVLSAFPDLEPPPGPNFGSRLPPERPDIDLSHGLLSEEPPSVPDIFGSVQEKVPVAAPPPYGLCWSCWSWAGWVVASITSRIRSSIWCPRPETC</sequence>
<dbReference type="EMBL" id="CAHP01000022">
    <property type="protein sequence ID" value="CCG41759.1"/>
    <property type="molecule type" value="Genomic_DNA"/>
</dbReference>
<keyword evidence="4" id="KW-1185">Reference proteome</keyword>
<gene>
    <name evidence="3" type="ORF">PHAMO_290047</name>
</gene>
<dbReference type="RefSeq" id="WP_002729125.1">
    <property type="nucleotide sequence ID" value="NZ_CAHP01000022.1"/>
</dbReference>
<protein>
    <recommendedName>
        <fullName evidence="2">Zinc finger/thioredoxin putative domain-containing protein</fullName>
    </recommendedName>
</protein>
<proteinExistence type="predicted"/>
<dbReference type="InterPro" id="IPR011723">
    <property type="entry name" value="Znf/thioredoxin_put"/>
</dbReference>
<dbReference type="Proteomes" id="UP000004169">
    <property type="component" value="Unassembled WGS sequence"/>
</dbReference>
<evidence type="ECO:0000313" key="4">
    <source>
        <dbReference type="Proteomes" id="UP000004169"/>
    </source>
</evidence>
<evidence type="ECO:0000259" key="2">
    <source>
        <dbReference type="Pfam" id="PF13717"/>
    </source>
</evidence>
<feature type="compositionally biased region" description="Low complexity" evidence="1">
    <location>
        <begin position="58"/>
        <end position="72"/>
    </location>
</feature>
<accession>H8FTQ2</accession>
<dbReference type="Pfam" id="PF13717">
    <property type="entry name" value="Zn_ribbon_4"/>
    <property type="match status" value="1"/>
</dbReference>
<dbReference type="AlphaFoldDB" id="H8FTQ2"/>
<feature type="region of interest" description="Disordered" evidence="1">
    <location>
        <begin position="55"/>
        <end position="114"/>
    </location>
</feature>
<name>H8FTQ2_MAGML</name>
<evidence type="ECO:0000313" key="3">
    <source>
        <dbReference type="EMBL" id="CCG41759.1"/>
    </source>
</evidence>